<dbReference type="OrthoDB" id="5873236at2"/>
<reference evidence="1 2" key="2">
    <citation type="submission" date="2014-09" db="EMBL/GenBank/DDBJ databases">
        <authorList>
            <consortium name="NBRP consortium"/>
            <person name="Sawabe T."/>
            <person name="Meirelles P."/>
            <person name="Nakanishi M."/>
            <person name="Sayaka M."/>
            <person name="Hattori M."/>
            <person name="Ohkuma M."/>
        </authorList>
    </citation>
    <scope>NUCLEOTIDE SEQUENCE [LARGE SCALE GENOMIC DNA]</scope>
    <source>
        <strain evidence="1 2">JCM 19240</strain>
    </source>
</reference>
<protein>
    <submittedName>
        <fullName evidence="1">Uncharacterized protein</fullName>
    </submittedName>
</protein>
<proteinExistence type="predicted"/>
<dbReference type="AlphaFoldDB" id="A0A090T781"/>
<comment type="caution">
    <text evidence="1">The sequence shown here is derived from an EMBL/GenBank/DDBJ whole genome shotgun (WGS) entry which is preliminary data.</text>
</comment>
<gene>
    <name evidence="1" type="ORF">JCM19240_3428</name>
</gene>
<accession>A0A090T781</accession>
<sequence length="119" mass="13289">MGSYLNILSADTALFDLVTKSPQLADVDFISLPPLDGKPSVAYFGAKLENHSILERVSKHALDKDIYYRYTDTEQQGADSALVHYRNGITRVLLKFSSDNGDALRYQNELIAETHQPSL</sequence>
<keyword evidence="2" id="KW-1185">Reference proteome</keyword>
<evidence type="ECO:0000313" key="1">
    <source>
        <dbReference type="EMBL" id="GAL35058.1"/>
    </source>
</evidence>
<organism evidence="1 2">
    <name type="scientific">Vibrio maritimus</name>
    <dbReference type="NCBI Taxonomy" id="990268"/>
    <lineage>
        <taxon>Bacteria</taxon>
        <taxon>Pseudomonadati</taxon>
        <taxon>Pseudomonadota</taxon>
        <taxon>Gammaproteobacteria</taxon>
        <taxon>Vibrionales</taxon>
        <taxon>Vibrionaceae</taxon>
        <taxon>Vibrio</taxon>
    </lineage>
</organism>
<name>A0A090T781_9VIBR</name>
<evidence type="ECO:0000313" key="2">
    <source>
        <dbReference type="Proteomes" id="UP000029224"/>
    </source>
</evidence>
<dbReference type="Proteomes" id="UP000029224">
    <property type="component" value="Unassembled WGS sequence"/>
</dbReference>
<dbReference type="EMBL" id="BBMT01000006">
    <property type="protein sequence ID" value="GAL35058.1"/>
    <property type="molecule type" value="Genomic_DNA"/>
</dbReference>
<reference evidence="1 2" key="1">
    <citation type="submission" date="2014-09" db="EMBL/GenBank/DDBJ databases">
        <title>Vibrio maritimus JCM 19240. (C210) whole genome shotgun sequence.</title>
        <authorList>
            <person name="Sawabe T."/>
            <person name="Meirelles P."/>
            <person name="Nakanishi M."/>
            <person name="Sayaka M."/>
            <person name="Hattori M."/>
            <person name="Ohkuma M."/>
        </authorList>
    </citation>
    <scope>NUCLEOTIDE SEQUENCE [LARGE SCALE GENOMIC DNA]</scope>
    <source>
        <strain evidence="1 2">JCM 19240</strain>
    </source>
</reference>